<evidence type="ECO:0000259" key="7">
    <source>
        <dbReference type="Pfam" id="PF00441"/>
    </source>
</evidence>
<organism evidence="9 10">
    <name type="scientific">Saccharopolyspora gloriosae</name>
    <dbReference type="NCBI Taxonomy" id="455344"/>
    <lineage>
        <taxon>Bacteria</taxon>
        <taxon>Bacillati</taxon>
        <taxon>Actinomycetota</taxon>
        <taxon>Actinomycetes</taxon>
        <taxon>Pseudonocardiales</taxon>
        <taxon>Pseudonocardiaceae</taxon>
        <taxon>Saccharopolyspora</taxon>
    </lineage>
</organism>
<dbReference type="InterPro" id="IPR036250">
    <property type="entry name" value="AcylCo_DH-like_C"/>
</dbReference>
<keyword evidence="4" id="KW-0274">FAD</keyword>
<feature type="domain" description="Acyl-CoA dehydrogenase/oxidase N-terminal" evidence="8">
    <location>
        <begin position="7"/>
        <end position="118"/>
    </location>
</feature>
<evidence type="ECO:0000256" key="4">
    <source>
        <dbReference type="ARBA" id="ARBA00022827"/>
    </source>
</evidence>
<proteinExistence type="inferred from homology"/>
<evidence type="ECO:0000256" key="2">
    <source>
        <dbReference type="ARBA" id="ARBA00009347"/>
    </source>
</evidence>
<dbReference type="EMBL" id="JACHIV010000001">
    <property type="protein sequence ID" value="MBB5069399.1"/>
    <property type="molecule type" value="Genomic_DNA"/>
</dbReference>
<dbReference type="Proteomes" id="UP000580474">
    <property type="component" value="Unassembled WGS sequence"/>
</dbReference>
<dbReference type="SUPFAM" id="SSF56645">
    <property type="entry name" value="Acyl-CoA dehydrogenase NM domain-like"/>
    <property type="match status" value="1"/>
</dbReference>
<comment type="cofactor">
    <cofactor evidence="1">
        <name>FAD</name>
        <dbReference type="ChEBI" id="CHEBI:57692"/>
    </cofactor>
</comment>
<dbReference type="GO" id="GO:0003995">
    <property type="term" value="F:acyl-CoA dehydrogenase activity"/>
    <property type="evidence" value="ECO:0007669"/>
    <property type="project" value="TreeGrafter"/>
</dbReference>
<keyword evidence="3" id="KW-0285">Flavoprotein</keyword>
<gene>
    <name evidence="9" type="ORF">BJ969_002487</name>
</gene>
<comment type="caution">
    <text evidence="9">The sequence shown here is derived from an EMBL/GenBank/DDBJ whole genome shotgun (WGS) entry which is preliminary data.</text>
</comment>
<name>A0A840NJD2_9PSEU</name>
<feature type="domain" description="Acyl-CoA dehydrogenase/oxidase C-terminal" evidence="7">
    <location>
        <begin position="222"/>
        <end position="341"/>
    </location>
</feature>
<dbReference type="InterPro" id="IPR009100">
    <property type="entry name" value="AcylCoA_DH/oxidase_NM_dom_sf"/>
</dbReference>
<evidence type="ECO:0000256" key="6">
    <source>
        <dbReference type="SAM" id="MobiDB-lite"/>
    </source>
</evidence>
<sequence length="364" mass="37651">MEFALDDTQQPLRELASEVLTRERDRARSAGADAGGGTGSQEALWKALATAGLLSIAVPERLGGAGLGPMETAVVLTEVGRHAADVPALATLAFGVLPVVRHGTAEQQDRLLRDVDSGQVLTAALSEPSAPLTAAPRTSARRDGAGFLVSGTKTDVLHADLAREILVPVALDDGTTAVALVRPDADGLVAEAAPMSGGTGWTLRFDAVRAERLGGADALPDLLRCARAGMCAAGDGAVAGALALTTEHVRTRTQFGRPLAAFQSVAGQIADVYIASRTLHLAALSACWRLAEGRDPDEDLAVAALWLAEEAPAAMHVCHHLHGGAGLDVTYPMHRHYSLVKDLARALGGAGHVLDALADRLAGR</sequence>
<evidence type="ECO:0008006" key="11">
    <source>
        <dbReference type="Google" id="ProtNLM"/>
    </source>
</evidence>
<dbReference type="InterPro" id="IPR013786">
    <property type="entry name" value="AcylCoA_DH/ox_N"/>
</dbReference>
<feature type="region of interest" description="Disordered" evidence="6">
    <location>
        <begin position="19"/>
        <end position="39"/>
    </location>
</feature>
<dbReference type="Gene3D" id="1.10.540.10">
    <property type="entry name" value="Acyl-CoA dehydrogenase/oxidase, N-terminal domain"/>
    <property type="match status" value="1"/>
</dbReference>
<dbReference type="InterPro" id="IPR009075">
    <property type="entry name" value="AcylCo_DH/oxidase_C"/>
</dbReference>
<comment type="similarity">
    <text evidence="2">Belongs to the acyl-CoA dehydrogenase family.</text>
</comment>
<dbReference type="InterPro" id="IPR037069">
    <property type="entry name" value="AcylCoA_DH/ox_N_sf"/>
</dbReference>
<evidence type="ECO:0000313" key="10">
    <source>
        <dbReference type="Proteomes" id="UP000580474"/>
    </source>
</evidence>
<reference evidence="9 10" key="1">
    <citation type="submission" date="2020-08" db="EMBL/GenBank/DDBJ databases">
        <title>Sequencing the genomes of 1000 actinobacteria strains.</title>
        <authorList>
            <person name="Klenk H.-P."/>
        </authorList>
    </citation>
    <scope>NUCLEOTIDE SEQUENCE [LARGE SCALE GENOMIC DNA]</scope>
    <source>
        <strain evidence="9 10">DSM 45582</strain>
    </source>
</reference>
<dbReference type="InterPro" id="IPR046373">
    <property type="entry name" value="Acyl-CoA_Oxase/DH_mid-dom_sf"/>
</dbReference>
<dbReference type="PANTHER" id="PTHR43884:SF20">
    <property type="entry name" value="ACYL-COA DEHYDROGENASE FADE28"/>
    <property type="match status" value="1"/>
</dbReference>
<dbReference type="Gene3D" id="2.40.110.10">
    <property type="entry name" value="Butyryl-CoA Dehydrogenase, subunit A, domain 2"/>
    <property type="match status" value="1"/>
</dbReference>
<evidence type="ECO:0000256" key="5">
    <source>
        <dbReference type="ARBA" id="ARBA00023002"/>
    </source>
</evidence>
<keyword evidence="10" id="KW-1185">Reference proteome</keyword>
<evidence type="ECO:0000256" key="3">
    <source>
        <dbReference type="ARBA" id="ARBA00022630"/>
    </source>
</evidence>
<dbReference type="Gene3D" id="1.20.140.10">
    <property type="entry name" value="Butyryl-CoA Dehydrogenase, subunit A, domain 3"/>
    <property type="match status" value="1"/>
</dbReference>
<dbReference type="SUPFAM" id="SSF47203">
    <property type="entry name" value="Acyl-CoA dehydrogenase C-terminal domain-like"/>
    <property type="match status" value="1"/>
</dbReference>
<evidence type="ECO:0000259" key="8">
    <source>
        <dbReference type="Pfam" id="PF02771"/>
    </source>
</evidence>
<dbReference type="GO" id="GO:0050660">
    <property type="term" value="F:flavin adenine dinucleotide binding"/>
    <property type="evidence" value="ECO:0007669"/>
    <property type="project" value="InterPro"/>
</dbReference>
<dbReference type="PANTHER" id="PTHR43884">
    <property type="entry name" value="ACYL-COA DEHYDROGENASE"/>
    <property type="match status" value="1"/>
</dbReference>
<dbReference type="Pfam" id="PF02771">
    <property type="entry name" value="Acyl-CoA_dh_N"/>
    <property type="match status" value="1"/>
</dbReference>
<dbReference type="RefSeq" id="WP_184479089.1">
    <property type="nucleotide sequence ID" value="NZ_JACHIV010000001.1"/>
</dbReference>
<keyword evidence="5" id="KW-0560">Oxidoreductase</keyword>
<evidence type="ECO:0000313" key="9">
    <source>
        <dbReference type="EMBL" id="MBB5069399.1"/>
    </source>
</evidence>
<dbReference type="AlphaFoldDB" id="A0A840NJD2"/>
<dbReference type="Pfam" id="PF00441">
    <property type="entry name" value="Acyl-CoA_dh_1"/>
    <property type="match status" value="1"/>
</dbReference>
<accession>A0A840NJD2</accession>
<protein>
    <recommendedName>
        <fullName evidence="11">Acyl-CoA dehydrogenase</fullName>
    </recommendedName>
</protein>
<evidence type="ECO:0000256" key="1">
    <source>
        <dbReference type="ARBA" id="ARBA00001974"/>
    </source>
</evidence>